<proteinExistence type="predicted"/>
<dbReference type="AlphaFoldDB" id="A0A2I1XB11"/>
<reference evidence="1 2" key="1">
    <citation type="submission" date="2017-12" db="EMBL/GenBank/DDBJ databases">
        <title>Phylogenetic diversity of female urinary microbiome.</title>
        <authorList>
            <person name="Thomas-White K."/>
            <person name="Wolfe A.J."/>
        </authorList>
    </citation>
    <scope>NUCLEOTIDE SEQUENCE [LARGE SCALE GENOMIC DNA]</scope>
    <source>
        <strain evidence="1 2">UMB0321</strain>
    </source>
</reference>
<sequence>MGFHFSIHPVGEAHATCCCNDNLSLPPSGGGRLGWGWLLRFG</sequence>
<comment type="caution">
    <text evidence="1">The sequence shown here is derived from an EMBL/GenBank/DDBJ whole genome shotgun (WGS) entry which is preliminary data.</text>
</comment>
<accession>A0A2I1XB11</accession>
<dbReference type="Proteomes" id="UP000234767">
    <property type="component" value="Unassembled WGS sequence"/>
</dbReference>
<dbReference type="EMBL" id="PKJO01000010">
    <property type="protein sequence ID" value="PLA39801.1"/>
    <property type="molecule type" value="Genomic_DNA"/>
</dbReference>
<gene>
    <name evidence="1" type="ORF">CYK00_08455</name>
</gene>
<evidence type="ECO:0000313" key="2">
    <source>
        <dbReference type="Proteomes" id="UP000234767"/>
    </source>
</evidence>
<evidence type="ECO:0000313" key="1">
    <source>
        <dbReference type="EMBL" id="PLA39801.1"/>
    </source>
</evidence>
<protein>
    <submittedName>
        <fullName evidence="1">Superoxide dismutase</fullName>
    </submittedName>
</protein>
<organism evidence="1 2">
    <name type="scientific">Neisseria sicca</name>
    <dbReference type="NCBI Taxonomy" id="490"/>
    <lineage>
        <taxon>Bacteria</taxon>
        <taxon>Pseudomonadati</taxon>
        <taxon>Pseudomonadota</taxon>
        <taxon>Betaproteobacteria</taxon>
        <taxon>Neisseriales</taxon>
        <taxon>Neisseriaceae</taxon>
        <taxon>Neisseria</taxon>
    </lineage>
</organism>
<name>A0A2I1XB11_NEISI</name>